<name>A0A8H3EX81_9LECA</name>
<dbReference type="Proteomes" id="UP000664203">
    <property type="component" value="Unassembled WGS sequence"/>
</dbReference>
<reference evidence="2" key="1">
    <citation type="submission" date="2021-03" db="EMBL/GenBank/DDBJ databases">
        <authorList>
            <person name="Tagirdzhanova G."/>
        </authorList>
    </citation>
    <scope>NUCLEOTIDE SEQUENCE</scope>
</reference>
<evidence type="ECO:0000313" key="3">
    <source>
        <dbReference type="Proteomes" id="UP000664203"/>
    </source>
</evidence>
<accession>A0A8H3EX81</accession>
<comment type="caution">
    <text evidence="2">The sequence shown here is derived from an EMBL/GenBank/DDBJ whole genome shotgun (WGS) entry which is preliminary data.</text>
</comment>
<dbReference type="AlphaFoldDB" id="A0A8H3EX81"/>
<proteinExistence type="predicted"/>
<dbReference type="EMBL" id="CAJPDR010000052">
    <property type="protein sequence ID" value="CAF9911927.1"/>
    <property type="molecule type" value="Genomic_DNA"/>
</dbReference>
<protein>
    <submittedName>
        <fullName evidence="2">Uncharacterized protein</fullName>
    </submittedName>
</protein>
<gene>
    <name evidence="2" type="ORF">ALECFALPRED_007768</name>
</gene>
<sequence length="215" mass="23370">MSLFIHHIQSLALTPSLSLTVPTKPWSYRHCVSDPNWNPRALHIASSCENALVALSDDSSTWGLHPGTFTYKPGGGSTAYFPGAPSLLTLPKRYVSGDCVIAIVMMKMFERSSIGQFPGLPDSVIGKWRNKDTSTRKDLIEPAEYVRATCENGCGYAVLGRNFGIGIAIWGTGSKWDRYAREMSFLSELGDRLVLDIGNSSVVGLGNGSVLEALR</sequence>
<feature type="signal peptide" evidence="1">
    <location>
        <begin position="1"/>
        <end position="18"/>
    </location>
</feature>
<organism evidence="2 3">
    <name type="scientific">Alectoria fallacina</name>
    <dbReference type="NCBI Taxonomy" id="1903189"/>
    <lineage>
        <taxon>Eukaryota</taxon>
        <taxon>Fungi</taxon>
        <taxon>Dikarya</taxon>
        <taxon>Ascomycota</taxon>
        <taxon>Pezizomycotina</taxon>
        <taxon>Lecanoromycetes</taxon>
        <taxon>OSLEUM clade</taxon>
        <taxon>Lecanoromycetidae</taxon>
        <taxon>Lecanorales</taxon>
        <taxon>Lecanorineae</taxon>
        <taxon>Parmeliaceae</taxon>
        <taxon>Alectoria</taxon>
    </lineage>
</organism>
<keyword evidence="1" id="KW-0732">Signal</keyword>
<feature type="chain" id="PRO_5034053409" evidence="1">
    <location>
        <begin position="19"/>
        <end position="215"/>
    </location>
</feature>
<evidence type="ECO:0000313" key="2">
    <source>
        <dbReference type="EMBL" id="CAF9911927.1"/>
    </source>
</evidence>
<keyword evidence="3" id="KW-1185">Reference proteome</keyword>
<evidence type="ECO:0000256" key="1">
    <source>
        <dbReference type="SAM" id="SignalP"/>
    </source>
</evidence>
<dbReference type="OrthoDB" id="10317291at2759"/>